<dbReference type="PANTHER" id="PTHR32089">
    <property type="entry name" value="METHYL-ACCEPTING CHEMOTAXIS PROTEIN MCPB"/>
    <property type="match status" value="1"/>
</dbReference>
<keyword evidence="4" id="KW-0472">Membrane</keyword>
<evidence type="ECO:0000313" key="7">
    <source>
        <dbReference type="Proteomes" id="UP000249522"/>
    </source>
</evidence>
<evidence type="ECO:0000259" key="5">
    <source>
        <dbReference type="PROSITE" id="PS50111"/>
    </source>
</evidence>
<dbReference type="RefSeq" id="WP_111145023.1">
    <property type="nucleotide sequence ID" value="NZ_QKRB01000010.1"/>
</dbReference>
<dbReference type="GO" id="GO:0016020">
    <property type="term" value="C:membrane"/>
    <property type="evidence" value="ECO:0007669"/>
    <property type="project" value="InterPro"/>
</dbReference>
<dbReference type="Proteomes" id="UP000249522">
    <property type="component" value="Unassembled WGS sequence"/>
</dbReference>
<dbReference type="InterPro" id="IPR004089">
    <property type="entry name" value="MCPsignal_dom"/>
</dbReference>
<dbReference type="GO" id="GO:0007165">
    <property type="term" value="P:signal transduction"/>
    <property type="evidence" value="ECO:0007669"/>
    <property type="project" value="UniProtKB-KW"/>
</dbReference>
<evidence type="ECO:0000256" key="4">
    <source>
        <dbReference type="SAM" id="Phobius"/>
    </source>
</evidence>
<dbReference type="SUPFAM" id="SSF58104">
    <property type="entry name" value="Methyl-accepting chemotaxis protein (MCP) signaling domain"/>
    <property type="match status" value="1"/>
</dbReference>
<dbReference type="PROSITE" id="PS50111">
    <property type="entry name" value="CHEMOTAXIS_TRANSDUC_2"/>
    <property type="match status" value="1"/>
</dbReference>
<proteinExistence type="predicted"/>
<dbReference type="SMART" id="SM00283">
    <property type="entry name" value="MA"/>
    <property type="match status" value="1"/>
</dbReference>
<sequence length="423" mass="45825">MDQKQEILKKLLLYTLRMCLQGLVIGAAAALVLWLIQGVPVLNTTNIWMVAVVMFGTMVFGLMNFLAYAKPFAEINTFITTIAEGDLTRDIQLNKLAALRRFGEPMNDMRKSLHGLVSQVTEAAVHVNGSIKELQEHNEKTRRDYEAILKHMQEISVSAEVQSRSAAESAKAVDEMAAGVTRISNSSSSVGESLSSTSTEASRTREEMAAMNEQMQKVKGSFGALAHTSESFIKRSEEMNQFISAITAISQQTNMLALNAGIEAARAGDQGRGFAVVAGEVRKLAGQATEAANSMQELIASIQENSARSQMAVQASQQEVEGGLQALGRTEAAMHRILNDVEQIHKQMQEISSVSEDVAAGSEEVAATVDEVAHSAGQSSQSVKEVLQLTDEVNGAMNRIAESGEQLGRMSGKLNSLMERFRL</sequence>
<dbReference type="PANTHER" id="PTHR32089:SF112">
    <property type="entry name" value="LYSOZYME-LIKE PROTEIN-RELATED"/>
    <property type="match status" value="1"/>
</dbReference>
<dbReference type="AlphaFoldDB" id="A0A2W1LRQ9"/>
<evidence type="ECO:0000256" key="2">
    <source>
        <dbReference type="PROSITE-ProRule" id="PRU00284"/>
    </source>
</evidence>
<comment type="caution">
    <text evidence="6">The sequence shown here is derived from an EMBL/GenBank/DDBJ whole genome shotgun (WGS) entry which is preliminary data.</text>
</comment>
<dbReference type="OrthoDB" id="107771at2"/>
<keyword evidence="4" id="KW-0812">Transmembrane</keyword>
<name>A0A2W1LRQ9_9BACL</name>
<protein>
    <submittedName>
        <fullName evidence="6">Chemotaxis protein</fullName>
    </submittedName>
</protein>
<dbReference type="Gene3D" id="1.10.287.950">
    <property type="entry name" value="Methyl-accepting chemotaxis protein"/>
    <property type="match status" value="1"/>
</dbReference>
<gene>
    <name evidence="6" type="ORF">DNH61_01980</name>
</gene>
<keyword evidence="7" id="KW-1185">Reference proteome</keyword>
<evidence type="ECO:0000256" key="1">
    <source>
        <dbReference type="ARBA" id="ARBA00023224"/>
    </source>
</evidence>
<feature type="region of interest" description="Disordered" evidence="3">
    <location>
        <begin position="183"/>
        <end position="203"/>
    </location>
</feature>
<dbReference type="EMBL" id="QKRB01000010">
    <property type="protein sequence ID" value="PZD97662.1"/>
    <property type="molecule type" value="Genomic_DNA"/>
</dbReference>
<evidence type="ECO:0000313" key="6">
    <source>
        <dbReference type="EMBL" id="PZD97662.1"/>
    </source>
</evidence>
<feature type="compositionally biased region" description="Low complexity" evidence="3">
    <location>
        <begin position="184"/>
        <end position="201"/>
    </location>
</feature>
<dbReference type="Pfam" id="PF00015">
    <property type="entry name" value="MCPsignal"/>
    <property type="match status" value="1"/>
</dbReference>
<evidence type="ECO:0000256" key="3">
    <source>
        <dbReference type="SAM" id="MobiDB-lite"/>
    </source>
</evidence>
<feature type="domain" description="Methyl-accepting transducer" evidence="5">
    <location>
        <begin position="137"/>
        <end position="373"/>
    </location>
</feature>
<feature type="transmembrane region" description="Helical" evidence="4">
    <location>
        <begin position="12"/>
        <end position="36"/>
    </location>
</feature>
<keyword evidence="1 2" id="KW-0807">Transducer</keyword>
<reference evidence="6 7" key="1">
    <citation type="submission" date="2018-06" db="EMBL/GenBank/DDBJ databases">
        <title>Paenibacillus imtechensis sp. nov.</title>
        <authorList>
            <person name="Pinnaka A.K."/>
            <person name="Singh H."/>
            <person name="Kaur M."/>
        </authorList>
    </citation>
    <scope>NUCLEOTIDE SEQUENCE [LARGE SCALE GENOMIC DNA]</scope>
    <source>
        <strain evidence="6 7">SMB1</strain>
    </source>
</reference>
<keyword evidence="4" id="KW-1133">Transmembrane helix</keyword>
<feature type="transmembrane region" description="Helical" evidence="4">
    <location>
        <begin position="48"/>
        <end position="69"/>
    </location>
</feature>
<accession>A0A2W1LRQ9</accession>
<organism evidence="6 7">
    <name type="scientific">Paenibacillus sambharensis</name>
    <dbReference type="NCBI Taxonomy" id="1803190"/>
    <lineage>
        <taxon>Bacteria</taxon>
        <taxon>Bacillati</taxon>
        <taxon>Bacillota</taxon>
        <taxon>Bacilli</taxon>
        <taxon>Bacillales</taxon>
        <taxon>Paenibacillaceae</taxon>
        <taxon>Paenibacillus</taxon>
    </lineage>
</organism>